<dbReference type="RefSeq" id="WP_259311779.1">
    <property type="nucleotide sequence ID" value="NZ_CP087164.1"/>
</dbReference>
<dbReference type="KEGG" id="sbae:DSM104329_04155"/>
<accession>A0A9E6Y0A1</accession>
<dbReference type="InterPro" id="IPR029063">
    <property type="entry name" value="SAM-dependent_MTases_sf"/>
</dbReference>
<keyword evidence="5" id="KW-1185">Reference proteome</keyword>
<name>A0A9E6Y0A1_9ACTN</name>
<organism evidence="4 5">
    <name type="scientific">Capillimicrobium parvum</name>
    <dbReference type="NCBI Taxonomy" id="2884022"/>
    <lineage>
        <taxon>Bacteria</taxon>
        <taxon>Bacillati</taxon>
        <taxon>Actinomycetota</taxon>
        <taxon>Thermoleophilia</taxon>
        <taxon>Solirubrobacterales</taxon>
        <taxon>Capillimicrobiaceae</taxon>
        <taxon>Capillimicrobium</taxon>
    </lineage>
</organism>
<evidence type="ECO:0000313" key="4">
    <source>
        <dbReference type="EMBL" id="UGS37734.1"/>
    </source>
</evidence>
<dbReference type="PANTHER" id="PTHR43861">
    <property type="entry name" value="TRANS-ACONITATE 2-METHYLTRANSFERASE-RELATED"/>
    <property type="match status" value="1"/>
</dbReference>
<keyword evidence="1 4" id="KW-0489">Methyltransferase</keyword>
<dbReference type="EC" id="2.1.1.144" evidence="4"/>
<evidence type="ECO:0000256" key="1">
    <source>
        <dbReference type="ARBA" id="ARBA00022603"/>
    </source>
</evidence>
<reference evidence="4" key="1">
    <citation type="journal article" date="2022" name="Int. J. Syst. Evol. Microbiol.">
        <title>Pseudomonas aegrilactucae sp. nov. and Pseudomonas morbosilactucae sp. nov., pathogens causing bacterial rot of lettuce in Japan.</title>
        <authorList>
            <person name="Sawada H."/>
            <person name="Fujikawa T."/>
            <person name="Satou M."/>
        </authorList>
    </citation>
    <scope>NUCLEOTIDE SEQUENCE</scope>
    <source>
        <strain evidence="4">0166_1</strain>
    </source>
</reference>
<protein>
    <submittedName>
        <fullName evidence="4">Trans-aconitate 2-methyltransferase</fullName>
        <ecNumber evidence="4">2.1.1.144</ecNumber>
    </submittedName>
</protein>
<dbReference type="SUPFAM" id="SSF53335">
    <property type="entry name" value="S-adenosyl-L-methionine-dependent methyltransferases"/>
    <property type="match status" value="1"/>
</dbReference>
<dbReference type="EMBL" id="CP087164">
    <property type="protein sequence ID" value="UGS37734.1"/>
    <property type="molecule type" value="Genomic_DNA"/>
</dbReference>
<dbReference type="Proteomes" id="UP001162834">
    <property type="component" value="Chromosome"/>
</dbReference>
<dbReference type="Pfam" id="PF13649">
    <property type="entry name" value="Methyltransf_25"/>
    <property type="match status" value="1"/>
</dbReference>
<keyword evidence="2 4" id="KW-0808">Transferase</keyword>
<dbReference type="GO" id="GO:0032259">
    <property type="term" value="P:methylation"/>
    <property type="evidence" value="ECO:0007669"/>
    <property type="project" value="UniProtKB-KW"/>
</dbReference>
<gene>
    <name evidence="4" type="primary">tam_3</name>
    <name evidence="4" type="ORF">DSM104329_04155</name>
</gene>
<dbReference type="InterPro" id="IPR041698">
    <property type="entry name" value="Methyltransf_25"/>
</dbReference>
<dbReference type="GO" id="GO:0030798">
    <property type="term" value="F:trans-aconitate 2-methyltransferase activity"/>
    <property type="evidence" value="ECO:0007669"/>
    <property type="project" value="UniProtKB-EC"/>
</dbReference>
<feature type="domain" description="Methyltransferase" evidence="3">
    <location>
        <begin position="37"/>
        <end position="127"/>
    </location>
</feature>
<dbReference type="PANTHER" id="PTHR43861:SF1">
    <property type="entry name" value="TRANS-ACONITATE 2-METHYLTRANSFERASE"/>
    <property type="match status" value="1"/>
</dbReference>
<proteinExistence type="predicted"/>
<dbReference type="Gene3D" id="3.40.50.150">
    <property type="entry name" value="Vaccinia Virus protein VP39"/>
    <property type="match status" value="1"/>
</dbReference>
<dbReference type="AlphaFoldDB" id="A0A9E6Y0A1"/>
<evidence type="ECO:0000313" key="5">
    <source>
        <dbReference type="Proteomes" id="UP001162834"/>
    </source>
</evidence>
<sequence>MSPRDWNASSYHDLSTPHQGWGRQVLDRLVLRGDETVLDAGCGTGRITQQLLDRWPGVRAVAVDGSPAMAQRARENLDPQRVTVLCQDLVALELAEPAGAAISTATFHWIADHDALFARLHDALVPGAPAVAQYGGAGNVARLEAILREVGGREPFAPALGGWPGPWNYQTPEATAQRLDRAGFDVQDCWLNPDPVVPEHPRDFLESVVLGAHLDRLDAELRPAYVDAVLAELGEPAELDYVRLNWIARRR</sequence>
<evidence type="ECO:0000259" key="3">
    <source>
        <dbReference type="Pfam" id="PF13649"/>
    </source>
</evidence>
<dbReference type="CDD" id="cd02440">
    <property type="entry name" value="AdoMet_MTases"/>
    <property type="match status" value="1"/>
</dbReference>
<evidence type="ECO:0000256" key="2">
    <source>
        <dbReference type="ARBA" id="ARBA00022679"/>
    </source>
</evidence>